<feature type="transmembrane region" description="Helical" evidence="6">
    <location>
        <begin position="378"/>
        <end position="397"/>
    </location>
</feature>
<evidence type="ECO:0000256" key="1">
    <source>
        <dbReference type="ARBA" id="ARBA00004651"/>
    </source>
</evidence>
<dbReference type="EMBL" id="JARXVQ010000001">
    <property type="protein sequence ID" value="MDH6180226.1"/>
    <property type="molecule type" value="Genomic_DNA"/>
</dbReference>
<keyword evidence="2" id="KW-1003">Cell membrane</keyword>
<dbReference type="PANTHER" id="PTHR30250">
    <property type="entry name" value="PST FAMILY PREDICTED COLANIC ACID TRANSPORTER"/>
    <property type="match status" value="1"/>
</dbReference>
<comment type="subcellular location">
    <subcellularLocation>
        <location evidence="1">Cell membrane</location>
        <topology evidence="1">Multi-pass membrane protein</topology>
    </subcellularLocation>
</comment>
<feature type="transmembrane region" description="Helical" evidence="6">
    <location>
        <begin position="290"/>
        <end position="312"/>
    </location>
</feature>
<proteinExistence type="predicted"/>
<dbReference type="InterPro" id="IPR002797">
    <property type="entry name" value="Polysacc_synth"/>
</dbReference>
<organism evidence="7 8">
    <name type="scientific">Antiquaquibacter oligotrophicus</name>
    <dbReference type="NCBI Taxonomy" id="2880260"/>
    <lineage>
        <taxon>Bacteria</taxon>
        <taxon>Bacillati</taxon>
        <taxon>Actinomycetota</taxon>
        <taxon>Actinomycetes</taxon>
        <taxon>Micrococcales</taxon>
        <taxon>Microbacteriaceae</taxon>
        <taxon>Antiquaquibacter</taxon>
    </lineage>
</organism>
<evidence type="ECO:0000313" key="8">
    <source>
        <dbReference type="Proteomes" id="UP001160142"/>
    </source>
</evidence>
<protein>
    <submittedName>
        <fullName evidence="7">O-antigen/teichoic acid export membrane protein</fullName>
    </submittedName>
</protein>
<feature type="transmembrane region" description="Helical" evidence="6">
    <location>
        <begin position="318"/>
        <end position="340"/>
    </location>
</feature>
<evidence type="ECO:0000256" key="2">
    <source>
        <dbReference type="ARBA" id="ARBA00022475"/>
    </source>
</evidence>
<dbReference type="InterPro" id="IPR050833">
    <property type="entry name" value="Poly_Biosynth_Transport"/>
</dbReference>
<feature type="transmembrane region" description="Helical" evidence="6">
    <location>
        <begin position="234"/>
        <end position="260"/>
    </location>
</feature>
<feature type="transmembrane region" description="Helical" evidence="6">
    <location>
        <begin position="140"/>
        <end position="165"/>
    </location>
</feature>
<keyword evidence="3 6" id="KW-0812">Transmembrane</keyword>
<reference evidence="7 8" key="1">
    <citation type="submission" date="2023-04" db="EMBL/GenBank/DDBJ databases">
        <title>Genome Encyclopedia of Bacteria and Archaea VI: Functional Genomics of Type Strains.</title>
        <authorList>
            <person name="Whitman W."/>
        </authorList>
    </citation>
    <scope>NUCLEOTIDE SEQUENCE [LARGE SCALE GENOMIC DNA]</scope>
    <source>
        <strain evidence="7 8">SG_E_30_P1</strain>
    </source>
</reference>
<feature type="transmembrane region" description="Helical" evidence="6">
    <location>
        <begin position="42"/>
        <end position="61"/>
    </location>
</feature>
<feature type="transmembrane region" description="Helical" evidence="6">
    <location>
        <begin position="204"/>
        <end position="228"/>
    </location>
</feature>
<keyword evidence="4 6" id="KW-1133">Transmembrane helix</keyword>
<feature type="transmembrane region" description="Helical" evidence="6">
    <location>
        <begin position="9"/>
        <end position="30"/>
    </location>
</feature>
<keyword evidence="5 6" id="KW-0472">Membrane</keyword>
<feature type="transmembrane region" description="Helical" evidence="6">
    <location>
        <begin position="171"/>
        <end position="192"/>
    </location>
</feature>
<evidence type="ECO:0000256" key="3">
    <source>
        <dbReference type="ARBA" id="ARBA00022692"/>
    </source>
</evidence>
<accession>A0ABT6KJW4</accession>
<gene>
    <name evidence="7" type="ORF">M2152_000408</name>
</gene>
<name>A0ABT6KJW4_9MICO</name>
<dbReference type="PANTHER" id="PTHR30250:SF11">
    <property type="entry name" value="O-ANTIGEN TRANSPORTER-RELATED"/>
    <property type="match status" value="1"/>
</dbReference>
<comment type="caution">
    <text evidence="7">The sequence shown here is derived from an EMBL/GenBank/DDBJ whole genome shotgun (WGS) entry which is preliminary data.</text>
</comment>
<sequence length="434" mass="44394">MADRTSERVLVSLVGNVFPPLSAFVTAPILAQVLGVEGRGELGAATAPLLLALGIATFGMPEAMTHYVGRSTGSLRAVVTRGLAWLTLGGALGTAAIILLAPALAAGSDAIARLIAIAAVALLPSLLLSGLRGVAAGLHLWGLVTAERLISSVFRLGGIVALAVTGTLTELTATIVIAGTSFVGAVVYVVLPRHVSRRRGGRELVAHAGLLSFGSRVWVGSFIGILLARFDQAILLPLSSAVALGLYVVAVSISELPLVFNSAMRDVMFSSESESQQDERLALASRTSTIVTAAIAVVIALVSIPGIPFLFGADFADALVPTLILLGGVVLGNPGSIASIGLSARGRPGLRAFALAVGFTANLLLIIVLAPILGATGAAIAACAGAMLSGFTAILWIRKLFGFRLSAFYGLRRGDIQAIVAAVASIAGRFRRRA</sequence>
<feature type="transmembrane region" description="Helical" evidence="6">
    <location>
        <begin position="352"/>
        <end position="372"/>
    </location>
</feature>
<dbReference type="Proteomes" id="UP001160142">
    <property type="component" value="Unassembled WGS sequence"/>
</dbReference>
<evidence type="ECO:0000256" key="4">
    <source>
        <dbReference type="ARBA" id="ARBA00022989"/>
    </source>
</evidence>
<evidence type="ECO:0000313" key="7">
    <source>
        <dbReference type="EMBL" id="MDH6180226.1"/>
    </source>
</evidence>
<dbReference type="Pfam" id="PF01943">
    <property type="entry name" value="Polysacc_synt"/>
    <property type="match status" value="1"/>
</dbReference>
<evidence type="ECO:0000256" key="6">
    <source>
        <dbReference type="SAM" id="Phobius"/>
    </source>
</evidence>
<dbReference type="RefSeq" id="WP_322132589.1">
    <property type="nucleotide sequence ID" value="NZ_CP085036.1"/>
</dbReference>
<keyword evidence="8" id="KW-1185">Reference proteome</keyword>
<feature type="transmembrane region" description="Helical" evidence="6">
    <location>
        <begin position="82"/>
        <end position="104"/>
    </location>
</feature>
<evidence type="ECO:0000256" key="5">
    <source>
        <dbReference type="ARBA" id="ARBA00023136"/>
    </source>
</evidence>
<feature type="transmembrane region" description="Helical" evidence="6">
    <location>
        <begin position="110"/>
        <end position="128"/>
    </location>
</feature>